<dbReference type="SUPFAM" id="SSF48619">
    <property type="entry name" value="Phospholipase A2, PLA2"/>
    <property type="match status" value="1"/>
</dbReference>
<dbReference type="InterPro" id="IPR036444">
    <property type="entry name" value="PLipase_A2_dom_sf"/>
</dbReference>
<sequence length="196" mass="19941">MPLSLRILALCVLCLAPVPGALAQQQGAPPTDATVEVEDPQPGPPPPLPDLADPNGRTGESLGEPGSGSGIPKALRGSAAKAGGPVNDLNPSGRPEEPPLPRPDLGAVLAGKALFHGNYCGAGQQGEGLAPTDALDAACQRHDACYDAAGYRSCACDAALKREAALVSEQPGVSRQVRERALSVTEAADAMNCRRP</sequence>
<dbReference type="GO" id="GO:0004623">
    <property type="term" value="F:phospholipase A2 activity"/>
    <property type="evidence" value="ECO:0007669"/>
    <property type="project" value="InterPro"/>
</dbReference>
<dbReference type="GO" id="GO:0006644">
    <property type="term" value="P:phospholipid metabolic process"/>
    <property type="evidence" value="ECO:0007669"/>
    <property type="project" value="InterPro"/>
</dbReference>
<evidence type="ECO:0000259" key="3">
    <source>
        <dbReference type="Pfam" id="PF00068"/>
    </source>
</evidence>
<dbReference type="RefSeq" id="WP_238302867.1">
    <property type="nucleotide sequence ID" value="NZ_BPQM01000051.1"/>
</dbReference>
<feature type="chain" id="PRO_5041269710" description="Phospholipase A2-like central domain-containing protein" evidence="2">
    <location>
        <begin position="24"/>
        <end position="196"/>
    </location>
</feature>
<dbReference type="EMBL" id="BPQM01000051">
    <property type="protein sequence ID" value="GJD79022.1"/>
    <property type="molecule type" value="Genomic_DNA"/>
</dbReference>
<feature type="compositionally biased region" description="Low complexity" evidence="1">
    <location>
        <begin position="50"/>
        <end position="64"/>
    </location>
</feature>
<dbReference type="GO" id="GO:0050482">
    <property type="term" value="P:arachidonate secretion"/>
    <property type="evidence" value="ECO:0007669"/>
    <property type="project" value="InterPro"/>
</dbReference>
<dbReference type="Proteomes" id="UP001055108">
    <property type="component" value="Unassembled WGS sequence"/>
</dbReference>
<protein>
    <recommendedName>
        <fullName evidence="3">Phospholipase A2-like central domain-containing protein</fullName>
    </recommendedName>
</protein>
<proteinExistence type="predicted"/>
<keyword evidence="2" id="KW-0732">Signal</keyword>
<accession>A0AA37MAW5</accession>
<dbReference type="Gene3D" id="1.20.90.10">
    <property type="entry name" value="Phospholipase A2 domain"/>
    <property type="match status" value="1"/>
</dbReference>
<evidence type="ECO:0000313" key="5">
    <source>
        <dbReference type="Proteomes" id="UP001055108"/>
    </source>
</evidence>
<dbReference type="InterPro" id="IPR016090">
    <property type="entry name" value="PLA2-like_dom"/>
</dbReference>
<gene>
    <name evidence="4" type="ORF">NBEOAGPD_2242</name>
</gene>
<keyword evidence="5" id="KW-1185">Reference proteome</keyword>
<organism evidence="4 5">
    <name type="scientific">Methylobacterium gregans</name>
    <dbReference type="NCBI Taxonomy" id="374424"/>
    <lineage>
        <taxon>Bacteria</taxon>
        <taxon>Pseudomonadati</taxon>
        <taxon>Pseudomonadota</taxon>
        <taxon>Alphaproteobacteria</taxon>
        <taxon>Hyphomicrobiales</taxon>
        <taxon>Methylobacteriaceae</taxon>
        <taxon>Methylobacterium</taxon>
    </lineage>
</organism>
<evidence type="ECO:0000256" key="1">
    <source>
        <dbReference type="SAM" id="MobiDB-lite"/>
    </source>
</evidence>
<feature type="signal peptide" evidence="2">
    <location>
        <begin position="1"/>
        <end position="23"/>
    </location>
</feature>
<evidence type="ECO:0000313" key="4">
    <source>
        <dbReference type="EMBL" id="GJD79022.1"/>
    </source>
</evidence>
<dbReference type="AlphaFoldDB" id="A0AA37MAW5"/>
<reference evidence="4" key="2">
    <citation type="submission" date="2021-08" db="EMBL/GenBank/DDBJ databases">
        <authorList>
            <person name="Tani A."/>
            <person name="Ola A."/>
            <person name="Ogura Y."/>
            <person name="Katsura K."/>
            <person name="Hayashi T."/>
        </authorList>
    </citation>
    <scope>NUCLEOTIDE SEQUENCE</scope>
    <source>
        <strain evidence="4">NBRC 103626</strain>
    </source>
</reference>
<feature type="domain" description="Phospholipase A2-like central" evidence="3">
    <location>
        <begin position="115"/>
        <end position="164"/>
    </location>
</feature>
<name>A0AA37MAW5_9HYPH</name>
<feature type="region of interest" description="Disordered" evidence="1">
    <location>
        <begin position="23"/>
        <end position="105"/>
    </location>
</feature>
<dbReference type="Pfam" id="PF00068">
    <property type="entry name" value="Phospholip_A2_1"/>
    <property type="match status" value="1"/>
</dbReference>
<evidence type="ECO:0000256" key="2">
    <source>
        <dbReference type="SAM" id="SignalP"/>
    </source>
</evidence>
<comment type="caution">
    <text evidence="4">The sequence shown here is derived from an EMBL/GenBank/DDBJ whole genome shotgun (WGS) entry which is preliminary data.</text>
</comment>
<reference evidence="4" key="1">
    <citation type="journal article" date="2016" name="Front. Microbiol.">
        <title>Genome Sequence of the Piezophilic, Mesophilic Sulfate-Reducing Bacterium Desulfovibrio indicus J2T.</title>
        <authorList>
            <person name="Cao J."/>
            <person name="Maignien L."/>
            <person name="Shao Z."/>
            <person name="Alain K."/>
            <person name="Jebbar M."/>
        </authorList>
    </citation>
    <scope>NUCLEOTIDE SEQUENCE</scope>
    <source>
        <strain evidence="4">NBRC 103626</strain>
    </source>
</reference>